<dbReference type="InterPro" id="IPR027417">
    <property type="entry name" value="P-loop_NTPase"/>
</dbReference>
<gene>
    <name evidence="2" type="primary">pseT</name>
    <name evidence="2" type="ORF">Acj61p215</name>
</gene>
<dbReference type="InterPro" id="IPR036412">
    <property type="entry name" value="HAD-like_sf"/>
</dbReference>
<dbReference type="Pfam" id="PF25109">
    <property type="entry name" value="HAD_PNKP"/>
    <property type="match status" value="1"/>
</dbReference>
<dbReference type="GeneID" id="9926105"/>
<dbReference type="Gene3D" id="3.40.50.300">
    <property type="entry name" value="P-loop containing nucleotide triphosphate hydrolases"/>
    <property type="match status" value="1"/>
</dbReference>
<organism evidence="2 3">
    <name type="scientific">Acinetobacter phage Acj61</name>
    <dbReference type="NCBI Taxonomy" id="760732"/>
    <lineage>
        <taxon>Viruses</taxon>
        <taxon>Duplodnaviria</taxon>
        <taxon>Heunggongvirae</taxon>
        <taxon>Uroviricota</taxon>
        <taxon>Caudoviricetes</taxon>
        <taxon>Pantevenvirales</taxon>
        <taxon>Straboviridae</taxon>
        <taxon>Twarogvirinae</taxon>
        <taxon>Lasallevirus</taxon>
        <taxon>Lasallevirus Acj61</taxon>
        <taxon>Acinetobacter virus Acj61</taxon>
    </lineage>
</organism>
<dbReference type="SUPFAM" id="SSF56784">
    <property type="entry name" value="HAD-like"/>
    <property type="match status" value="1"/>
</dbReference>
<feature type="domain" description="Polynucleotide kinase PNKP phosphatase" evidence="1">
    <location>
        <begin position="166"/>
        <end position="307"/>
    </location>
</feature>
<dbReference type="GO" id="GO:0016301">
    <property type="term" value="F:kinase activity"/>
    <property type="evidence" value="ECO:0007669"/>
    <property type="project" value="UniProtKB-KW"/>
</dbReference>
<protein>
    <submittedName>
        <fullName evidence="2">PseT polynucleotide 5'-kinase and 3'-phosphatase</fullName>
    </submittedName>
</protein>
<sequence>MKKVILTIGAPGAGKSTWATEQAKNPKVFIVCRDDLRQMMFGGEYKYSRAKEQAVTAHVKQALEQFLEQDHFETMIIADTNLNESTRNGYKKVVETKNAKIKNSGLKIPTIAVEEKTFDVPWVELEKRNLTRGNKAVPKDVLRSMYLKMKKYLGEHVAYVPNKELPKAVIFDIDGTLANNDHRSPYALWELHKDSPIEFVVDMLNMYRASGHKIICVSGRHSGIKADERKYFDMTDAWLNEHGILPDELWMRKTGDSRKDDIIKEEIFYEHIAPRYNVVLAVDDRDRVVEMWRRIGVNCAQIAFGEF</sequence>
<evidence type="ECO:0000313" key="2">
    <source>
        <dbReference type="EMBL" id="ADG36180.1"/>
    </source>
</evidence>
<name>E5E4J6_9CAUD</name>
<dbReference type="Pfam" id="PF13671">
    <property type="entry name" value="AAA_33"/>
    <property type="match status" value="1"/>
</dbReference>
<dbReference type="Proteomes" id="UP000008730">
    <property type="component" value="Segment"/>
</dbReference>
<keyword evidence="2" id="KW-0808">Transferase</keyword>
<dbReference type="InterPro" id="IPR056782">
    <property type="entry name" value="HAD_PNKP"/>
</dbReference>
<accession>E5E4J6</accession>
<dbReference type="EMBL" id="GU911519">
    <property type="protein sequence ID" value="ADG36180.1"/>
    <property type="molecule type" value="Genomic_DNA"/>
</dbReference>
<reference evidence="2 3" key="1">
    <citation type="journal article" date="2010" name="Virol. J.">
        <title>Genomes of the T4-related bacteriophages as windows on microbial genome evolution.</title>
        <authorList>
            <person name="Petrov V.M."/>
            <person name="Ratnayaka S."/>
            <person name="Nolan J.M."/>
            <person name="Miller E.S."/>
            <person name="Karam J.D."/>
        </authorList>
    </citation>
    <scope>NUCLEOTIDE SEQUENCE [LARGE SCALE GENOMIC DNA]</scope>
</reference>
<keyword evidence="2" id="KW-0418">Kinase</keyword>
<proteinExistence type="predicted"/>
<evidence type="ECO:0000313" key="3">
    <source>
        <dbReference type="Proteomes" id="UP000008730"/>
    </source>
</evidence>
<dbReference type="RefSeq" id="YP_004009832.1">
    <property type="nucleotide sequence ID" value="NC_014661.1"/>
</dbReference>
<dbReference type="KEGG" id="vg:9926105"/>
<dbReference type="OrthoDB" id="5906at10239"/>
<dbReference type="Gene3D" id="3.40.50.1000">
    <property type="entry name" value="HAD superfamily/HAD-like"/>
    <property type="match status" value="1"/>
</dbReference>
<dbReference type="InterPro" id="IPR023214">
    <property type="entry name" value="HAD_sf"/>
</dbReference>
<keyword evidence="3" id="KW-1185">Reference proteome</keyword>
<dbReference type="SUPFAM" id="SSF52540">
    <property type="entry name" value="P-loop containing nucleoside triphosphate hydrolases"/>
    <property type="match status" value="1"/>
</dbReference>
<evidence type="ECO:0000259" key="1">
    <source>
        <dbReference type="Pfam" id="PF25109"/>
    </source>
</evidence>